<reference evidence="1" key="1">
    <citation type="submission" date="2022-07" db="EMBL/GenBank/DDBJ databases">
        <title>Phylogenomic reconstructions and comparative analyses of Kickxellomycotina fungi.</title>
        <authorList>
            <person name="Reynolds N.K."/>
            <person name="Stajich J.E."/>
            <person name="Barry K."/>
            <person name="Grigoriev I.V."/>
            <person name="Crous P."/>
            <person name="Smith M.E."/>
        </authorList>
    </citation>
    <scope>NUCLEOTIDE SEQUENCE</scope>
    <source>
        <strain evidence="1">NRRL 5244</strain>
    </source>
</reference>
<accession>A0ACC1JGX0</accession>
<proteinExistence type="predicted"/>
<sequence>MGNVIGKQDGEQSLGLHKFGLLRVIGRGSFGKVRIVEHNETRKTFALKYIDKAECIKMKAQQNILRERDILEEIDHPFVVNLRFSFQDDTDMFMVMDLMMGGDLRFHMQRRRFVESVIRFWVAEVACALDYLHTNHSVVHRDIKPDNILMDDRGHVALTDFNIAARIRDGKPHYSVAGTANYMAPELISGQGYTFSVDWWSLGVVMYECIYGKRPFRHGNDVDKLKRAIVEDEIQFPMIADVQVSYECISAMRELLQKDPAKRLGASGYEGFKRHPFFASIDWDRLESKQLEPLFVPDQNQPNFDIAYDLEEMLLEEEPLELKSKKPRKLRIGAEQETPEQQLISRGFAAFDFIEYERFKRYIDANGAIDSAAVESVRLSRPTSDSSVESISVPLSHLKLDGRPIINFALQSDEPISPSPPLSASSRKSVNIGRTSGQRRPTMSSGQFQPVSPIDEFDSRRPPMSDSAQLAALAIGGGLFTNRTSEKYRQRTASQRRMTENAASRSSTSNNSQPSIQAATPAYLALPGTLEPPKIVPIDILTWNQMLPEQRSLAYRFSVKMKHDRQRDLKWKKHREHQQKQRQEDAEESIRTERARYQARHGSVSIATTGSLSKNESMHRKALSNVGYCNQHDPTTPPPLPTSPIPPPLYD</sequence>
<keyword evidence="2" id="KW-1185">Reference proteome</keyword>
<dbReference type="Proteomes" id="UP001150603">
    <property type="component" value="Unassembled WGS sequence"/>
</dbReference>
<name>A0ACC1JGX0_9FUNG</name>
<comment type="caution">
    <text evidence="1">The sequence shown here is derived from an EMBL/GenBank/DDBJ whole genome shotgun (WGS) entry which is preliminary data.</text>
</comment>
<dbReference type="EMBL" id="JANBPW010000094">
    <property type="protein sequence ID" value="KAJ1950913.1"/>
    <property type="molecule type" value="Genomic_DNA"/>
</dbReference>
<gene>
    <name evidence="1" type="ORF">FBU59_000453</name>
</gene>
<organism evidence="1 2">
    <name type="scientific">Linderina macrospora</name>
    <dbReference type="NCBI Taxonomy" id="4868"/>
    <lineage>
        <taxon>Eukaryota</taxon>
        <taxon>Fungi</taxon>
        <taxon>Fungi incertae sedis</taxon>
        <taxon>Zoopagomycota</taxon>
        <taxon>Kickxellomycotina</taxon>
        <taxon>Kickxellomycetes</taxon>
        <taxon>Kickxellales</taxon>
        <taxon>Kickxellaceae</taxon>
        <taxon>Linderina</taxon>
    </lineage>
</organism>
<evidence type="ECO:0000313" key="2">
    <source>
        <dbReference type="Proteomes" id="UP001150603"/>
    </source>
</evidence>
<protein>
    <submittedName>
        <fullName evidence="1">Uncharacterized protein</fullName>
    </submittedName>
</protein>
<evidence type="ECO:0000313" key="1">
    <source>
        <dbReference type="EMBL" id="KAJ1950913.1"/>
    </source>
</evidence>